<protein>
    <submittedName>
        <fullName evidence="2">Uncharacterized protein</fullName>
    </submittedName>
</protein>
<reference evidence="2 3" key="1">
    <citation type="journal article" date="2019" name="Commun. Biol.">
        <title>The bagworm genome reveals a unique fibroin gene that provides high tensile strength.</title>
        <authorList>
            <person name="Kono N."/>
            <person name="Nakamura H."/>
            <person name="Ohtoshi R."/>
            <person name="Tomita M."/>
            <person name="Numata K."/>
            <person name="Arakawa K."/>
        </authorList>
    </citation>
    <scope>NUCLEOTIDE SEQUENCE [LARGE SCALE GENOMIC DNA]</scope>
</reference>
<dbReference type="EMBL" id="BGZK01000039">
    <property type="protein sequence ID" value="GBP10215.1"/>
    <property type="molecule type" value="Genomic_DNA"/>
</dbReference>
<dbReference type="AlphaFoldDB" id="A0A4C1T7P1"/>
<evidence type="ECO:0000313" key="3">
    <source>
        <dbReference type="Proteomes" id="UP000299102"/>
    </source>
</evidence>
<dbReference type="Proteomes" id="UP000299102">
    <property type="component" value="Unassembled WGS sequence"/>
</dbReference>
<sequence>MLLPLCLDKNDGYNEIAMKSEMLTSETTCVQWWQNIVRATRELVTTAHRHPDSGAARTYRRKCSMWGNGPPEPSLTERKSTADS</sequence>
<evidence type="ECO:0000313" key="2">
    <source>
        <dbReference type="EMBL" id="GBP10215.1"/>
    </source>
</evidence>
<name>A0A4C1T7P1_EUMVA</name>
<accession>A0A4C1T7P1</accession>
<feature type="compositionally biased region" description="Basic and acidic residues" evidence="1">
    <location>
        <begin position="75"/>
        <end position="84"/>
    </location>
</feature>
<organism evidence="2 3">
    <name type="scientific">Eumeta variegata</name>
    <name type="common">Bagworm moth</name>
    <name type="synonym">Eumeta japonica</name>
    <dbReference type="NCBI Taxonomy" id="151549"/>
    <lineage>
        <taxon>Eukaryota</taxon>
        <taxon>Metazoa</taxon>
        <taxon>Ecdysozoa</taxon>
        <taxon>Arthropoda</taxon>
        <taxon>Hexapoda</taxon>
        <taxon>Insecta</taxon>
        <taxon>Pterygota</taxon>
        <taxon>Neoptera</taxon>
        <taxon>Endopterygota</taxon>
        <taxon>Lepidoptera</taxon>
        <taxon>Glossata</taxon>
        <taxon>Ditrysia</taxon>
        <taxon>Tineoidea</taxon>
        <taxon>Psychidae</taxon>
        <taxon>Oiketicinae</taxon>
        <taxon>Eumeta</taxon>
    </lineage>
</organism>
<gene>
    <name evidence="2" type="ORF">EVAR_77612_1</name>
</gene>
<proteinExistence type="predicted"/>
<comment type="caution">
    <text evidence="2">The sequence shown here is derived from an EMBL/GenBank/DDBJ whole genome shotgun (WGS) entry which is preliminary data.</text>
</comment>
<keyword evidence="3" id="KW-1185">Reference proteome</keyword>
<feature type="region of interest" description="Disordered" evidence="1">
    <location>
        <begin position="62"/>
        <end position="84"/>
    </location>
</feature>
<evidence type="ECO:0000256" key="1">
    <source>
        <dbReference type="SAM" id="MobiDB-lite"/>
    </source>
</evidence>